<evidence type="ECO:0000256" key="5">
    <source>
        <dbReference type="ARBA" id="ARBA00022827"/>
    </source>
</evidence>
<evidence type="ECO:0000256" key="9">
    <source>
        <dbReference type="PIRSR" id="PIRSR000362-1"/>
    </source>
</evidence>
<feature type="binding site" evidence="9">
    <location>
        <begin position="377"/>
        <end position="379"/>
    </location>
    <ligand>
        <name>FAD</name>
        <dbReference type="ChEBI" id="CHEBI:57692"/>
    </ligand>
</feature>
<dbReference type="PIRSF" id="PIRSF000362">
    <property type="entry name" value="FNR"/>
    <property type="match status" value="1"/>
</dbReference>
<feature type="binding site" evidence="9">
    <location>
        <position position="43"/>
    </location>
    <ligand>
        <name>FAD</name>
        <dbReference type="ChEBI" id="CHEBI:57692"/>
    </ligand>
</feature>
<feature type="binding site" evidence="10">
    <location>
        <begin position="202"/>
        <end position="203"/>
    </location>
    <ligand>
        <name>NADP(+)</name>
        <dbReference type="ChEBI" id="CHEBI:58349"/>
    </ligand>
</feature>
<dbReference type="SUPFAM" id="SSF51971">
    <property type="entry name" value="Nucleotide-binding domain"/>
    <property type="match status" value="1"/>
</dbReference>
<name>A0A7C1FIQ8_9CHLR</name>
<feature type="domain" description="FAD/NAD(P)-binding" evidence="11">
    <location>
        <begin position="13"/>
        <end position="198"/>
    </location>
</feature>
<comment type="caution">
    <text evidence="12">The sequence shown here is derived from an EMBL/GenBank/DDBJ whole genome shotgun (WGS) entry which is preliminary data.</text>
</comment>
<accession>A0A7C1FIQ8</accession>
<comment type="similarity">
    <text evidence="2">Belongs to the ferredoxin--NADP reductase type 1 family.</text>
</comment>
<evidence type="ECO:0000256" key="4">
    <source>
        <dbReference type="ARBA" id="ARBA00022630"/>
    </source>
</evidence>
<evidence type="ECO:0000256" key="10">
    <source>
        <dbReference type="PIRSR" id="PIRSR000362-2"/>
    </source>
</evidence>
<dbReference type="Gene3D" id="3.50.50.60">
    <property type="entry name" value="FAD/NAD(P)-binding domain"/>
    <property type="match status" value="1"/>
</dbReference>
<evidence type="ECO:0000256" key="6">
    <source>
        <dbReference type="ARBA" id="ARBA00022857"/>
    </source>
</evidence>
<dbReference type="PRINTS" id="PR00419">
    <property type="entry name" value="ADXRDTASE"/>
</dbReference>
<evidence type="ECO:0000256" key="1">
    <source>
        <dbReference type="ARBA" id="ARBA00001974"/>
    </source>
</evidence>
<gene>
    <name evidence="12" type="ORF">ENQ20_08660</name>
</gene>
<comment type="catalytic activity">
    <reaction evidence="8">
        <text>2 reduced [2Fe-2S]-[ferredoxin] + NADP(+) + H(+) = 2 oxidized [2Fe-2S]-[ferredoxin] + NADPH</text>
        <dbReference type="Rhea" id="RHEA:20125"/>
        <dbReference type="Rhea" id="RHEA-COMP:10000"/>
        <dbReference type="Rhea" id="RHEA-COMP:10001"/>
        <dbReference type="ChEBI" id="CHEBI:15378"/>
        <dbReference type="ChEBI" id="CHEBI:33737"/>
        <dbReference type="ChEBI" id="CHEBI:33738"/>
        <dbReference type="ChEBI" id="CHEBI:57783"/>
        <dbReference type="ChEBI" id="CHEBI:58349"/>
        <dbReference type="EC" id="1.18.1.2"/>
    </reaction>
</comment>
<dbReference type="InterPro" id="IPR021163">
    <property type="entry name" value="Ferredox_Rdtase_adrenod"/>
</dbReference>
<evidence type="ECO:0000313" key="12">
    <source>
        <dbReference type="EMBL" id="HDX31554.1"/>
    </source>
</evidence>
<dbReference type="PANTHER" id="PTHR48467">
    <property type="entry name" value="GLUTAMATE SYNTHASE 1 [NADH], CHLOROPLASTIC-LIKE"/>
    <property type="match status" value="1"/>
</dbReference>
<keyword evidence="7" id="KW-0560">Oxidoreductase</keyword>
<organism evidence="12">
    <name type="scientific">Caldilinea aerophila</name>
    <dbReference type="NCBI Taxonomy" id="133453"/>
    <lineage>
        <taxon>Bacteria</taxon>
        <taxon>Bacillati</taxon>
        <taxon>Chloroflexota</taxon>
        <taxon>Caldilineae</taxon>
        <taxon>Caldilineales</taxon>
        <taxon>Caldilineaceae</taxon>
        <taxon>Caldilinea</taxon>
    </lineage>
</organism>
<dbReference type="EC" id="1.18.1.2" evidence="3"/>
<evidence type="ECO:0000256" key="8">
    <source>
        <dbReference type="ARBA" id="ARBA00047776"/>
    </source>
</evidence>
<evidence type="ECO:0000256" key="3">
    <source>
        <dbReference type="ARBA" id="ARBA00013223"/>
    </source>
</evidence>
<dbReference type="EMBL" id="DSMG01000084">
    <property type="protein sequence ID" value="HDX31554.1"/>
    <property type="molecule type" value="Genomic_DNA"/>
</dbReference>
<evidence type="ECO:0000256" key="2">
    <source>
        <dbReference type="ARBA" id="ARBA00008312"/>
    </source>
</evidence>
<feature type="binding site" evidence="9">
    <location>
        <position position="370"/>
    </location>
    <ligand>
        <name>FAD</name>
        <dbReference type="ChEBI" id="CHEBI:57692"/>
    </ligand>
</feature>
<dbReference type="InterPro" id="IPR023753">
    <property type="entry name" value="FAD/NAD-binding_dom"/>
</dbReference>
<evidence type="ECO:0000259" key="11">
    <source>
        <dbReference type="Pfam" id="PF07992"/>
    </source>
</evidence>
<evidence type="ECO:0000256" key="7">
    <source>
        <dbReference type="ARBA" id="ARBA00023002"/>
    </source>
</evidence>
<feature type="binding site" evidence="10">
    <location>
        <position position="377"/>
    </location>
    <ligand>
        <name>NADP(+)</name>
        <dbReference type="ChEBI" id="CHEBI:58349"/>
    </ligand>
</feature>
<feature type="binding site" evidence="10">
    <location>
        <position position="214"/>
    </location>
    <ligand>
        <name>NADP(+)</name>
        <dbReference type="ChEBI" id="CHEBI:58349"/>
    </ligand>
</feature>
<keyword evidence="5 9" id="KW-0274">FAD</keyword>
<sequence>MSEKLGTAERPLRVAIIGAGPAGFYAAEAILKEGYVVTVDIFERLIAPHGLVRYGVAPDHQNIKAVSKVYDRTIANPAVRYFGNVEVGKDITHDELKRHYDVIFYATGAQSDRRLGIPGEDLPNSLSATEFVAWYNGHPDFKDLPVDLSCEAAIVVGVGNVAMDVARILAKSVKELECTDIADHALAALAQSNIKDIYIVARRGPAQVKFTNAEIREMGHLEIADPIVLENELKLDRASSAAIEGDIAMQKNLDYLRAYAEIGATGKPRRVHFRFLLSPVEIVGENGKIVAVRMEKNELRPSISGEIKATGTGKYETIEAGLVLRSVGYKGVPIEGVPFDKRTGVIPNEVGRVIDPETGKIVTGEYVAGWIKRGPTGVIGTNKPDAIESVNSMFEDLQKGKLTPAPEPDPDAIPALLKARGVRYVTKEEWKIIDAKELEEGKARGKPRMKIVEREAMLSLLNGAS</sequence>
<feature type="binding site" evidence="9">
    <location>
        <position position="87"/>
    </location>
    <ligand>
        <name>FAD</name>
        <dbReference type="ChEBI" id="CHEBI:57692"/>
    </ligand>
</feature>
<dbReference type="AlphaFoldDB" id="A0A7C1FIQ8"/>
<dbReference type="GO" id="GO:0004324">
    <property type="term" value="F:ferredoxin-NADP+ reductase activity"/>
    <property type="evidence" value="ECO:0007669"/>
    <property type="project" value="UniProtKB-EC"/>
</dbReference>
<proteinExistence type="inferred from homology"/>
<comment type="cofactor">
    <cofactor evidence="1 9">
        <name>FAD</name>
        <dbReference type="ChEBI" id="CHEBI:57692"/>
    </cofactor>
</comment>
<reference evidence="12" key="1">
    <citation type="journal article" date="2020" name="mSystems">
        <title>Genome- and Community-Level Interaction Insights into Carbon Utilization and Element Cycling Functions of Hydrothermarchaeota in Hydrothermal Sediment.</title>
        <authorList>
            <person name="Zhou Z."/>
            <person name="Liu Y."/>
            <person name="Xu W."/>
            <person name="Pan J."/>
            <person name="Luo Z.H."/>
            <person name="Li M."/>
        </authorList>
    </citation>
    <scope>NUCLEOTIDE SEQUENCE [LARGE SCALE GENOMIC DNA]</scope>
    <source>
        <strain evidence="12">SpSt-289</strain>
    </source>
</reference>
<keyword evidence="4" id="KW-0285">Flavoprotein</keyword>
<protein>
    <recommendedName>
        <fullName evidence="3">ferredoxin--NADP(+) reductase</fullName>
        <ecNumber evidence="3">1.18.1.2</ecNumber>
    </recommendedName>
</protein>
<dbReference type="Gene3D" id="3.40.50.720">
    <property type="entry name" value="NAD(P)-binding Rossmann-like Domain"/>
    <property type="match status" value="1"/>
</dbReference>
<dbReference type="InterPro" id="IPR036188">
    <property type="entry name" value="FAD/NAD-bd_sf"/>
</dbReference>
<dbReference type="PANTHER" id="PTHR48467:SF1">
    <property type="entry name" value="GLUTAMATE SYNTHASE 1 [NADH], CHLOROPLASTIC-LIKE"/>
    <property type="match status" value="1"/>
</dbReference>
<dbReference type="Pfam" id="PF07992">
    <property type="entry name" value="Pyr_redox_2"/>
    <property type="match status" value="1"/>
</dbReference>
<feature type="binding site" evidence="9">
    <location>
        <position position="22"/>
    </location>
    <ligand>
        <name>FAD</name>
        <dbReference type="ChEBI" id="CHEBI:57692"/>
    </ligand>
</feature>
<dbReference type="InterPro" id="IPR055275">
    <property type="entry name" value="Ferredox_Rdtase"/>
</dbReference>
<feature type="binding site" evidence="9">
    <location>
        <position position="51"/>
    </location>
    <ligand>
        <name>FAD</name>
        <dbReference type="ChEBI" id="CHEBI:57692"/>
    </ligand>
</feature>
<keyword evidence="6 10" id="KW-0521">NADP</keyword>